<feature type="domain" description="MSP" evidence="2">
    <location>
        <begin position="3"/>
        <end position="116"/>
    </location>
</feature>
<keyword evidence="1" id="KW-0812">Transmembrane</keyword>
<dbReference type="VEuPathDB" id="MicrosporidiaDB:NCER_100655"/>
<name>A0A0F9WV50_9MICR</name>
<sequence>MGDIIIIPNSHVKINKNTLFGFLKIVNASLERKAFKIKTTKPKDYLVKPSIGILRSKEEIIVEINLLENIKIDEQHKFAVEIYEINYRQAIDTLKRYLKSTQISPFLIKRLGVEFESVENSSTKQDYYIKIFCLIYLLILFVCIFLKLFNKVDA</sequence>
<dbReference type="Proteomes" id="UP000034350">
    <property type="component" value="Unassembled WGS sequence"/>
</dbReference>
<dbReference type="AlphaFoldDB" id="A0A0F9WV50"/>
<evidence type="ECO:0000313" key="4">
    <source>
        <dbReference type="Proteomes" id="UP000034350"/>
    </source>
</evidence>
<dbReference type="VEuPathDB" id="MicrosporidiaDB:AAJ76_100017127"/>
<evidence type="ECO:0000259" key="2">
    <source>
        <dbReference type="PROSITE" id="PS50202"/>
    </source>
</evidence>
<proteinExistence type="predicted"/>
<dbReference type="GeneID" id="36318506"/>
<dbReference type="Gene3D" id="2.60.40.10">
    <property type="entry name" value="Immunoglobulins"/>
    <property type="match status" value="1"/>
</dbReference>
<dbReference type="Pfam" id="PF00635">
    <property type="entry name" value="Motile_Sperm"/>
    <property type="match status" value="1"/>
</dbReference>
<evidence type="ECO:0000256" key="1">
    <source>
        <dbReference type="SAM" id="Phobius"/>
    </source>
</evidence>
<dbReference type="VEuPathDB" id="MicrosporidiaDB:G9O61_00g001760"/>
<dbReference type="InterPro" id="IPR000535">
    <property type="entry name" value="MSP_dom"/>
</dbReference>
<dbReference type="RefSeq" id="XP_024332360.1">
    <property type="nucleotide sequence ID" value="XM_024473611.1"/>
</dbReference>
<keyword evidence="1" id="KW-1133">Transmembrane helix</keyword>
<dbReference type="EMBL" id="JPQZ01000001">
    <property type="protein sequence ID" value="KKO76618.1"/>
    <property type="molecule type" value="Genomic_DNA"/>
</dbReference>
<feature type="transmembrane region" description="Helical" evidence="1">
    <location>
        <begin position="127"/>
        <end position="149"/>
    </location>
</feature>
<reference evidence="3 4" key="1">
    <citation type="journal article" date="2015" name="Environ. Microbiol.">
        <title>Genome analyses suggest the presence of polyploidy and recent human-driven expansions in eight global populations of the honeybee pathogen Nosema ceranae.</title>
        <authorList>
            <person name="Pelin A."/>
            <person name="Selman M."/>
            <person name="Aris-Brosou S."/>
            <person name="Farinelli L."/>
            <person name="Corradi N."/>
        </authorList>
    </citation>
    <scope>NUCLEOTIDE SEQUENCE [LARGE SCALE GENOMIC DNA]</scope>
    <source>
        <strain evidence="3 4">PA08 1199</strain>
    </source>
</reference>
<accession>A0A0F9WV50</accession>
<dbReference type="OrthoDB" id="264603at2759"/>
<dbReference type="PROSITE" id="PS50202">
    <property type="entry name" value="MSP"/>
    <property type="match status" value="1"/>
</dbReference>
<protein>
    <submittedName>
        <fullName evidence="3">Vesicle-associated membrane protein</fullName>
    </submittedName>
</protein>
<gene>
    <name evidence="3" type="ORF">AAJ76_100017127</name>
</gene>
<comment type="caution">
    <text evidence="3">The sequence shown here is derived from an EMBL/GenBank/DDBJ whole genome shotgun (WGS) entry which is preliminary data.</text>
</comment>
<evidence type="ECO:0000313" key="3">
    <source>
        <dbReference type="EMBL" id="KKO76618.1"/>
    </source>
</evidence>
<organism evidence="3 4">
    <name type="scientific">Vairimorpha ceranae</name>
    <dbReference type="NCBI Taxonomy" id="40302"/>
    <lineage>
        <taxon>Eukaryota</taxon>
        <taxon>Fungi</taxon>
        <taxon>Fungi incertae sedis</taxon>
        <taxon>Microsporidia</taxon>
        <taxon>Nosematidae</taxon>
        <taxon>Vairimorpha</taxon>
    </lineage>
</organism>
<dbReference type="SUPFAM" id="SSF49354">
    <property type="entry name" value="PapD-like"/>
    <property type="match status" value="1"/>
</dbReference>
<dbReference type="InterPro" id="IPR013783">
    <property type="entry name" value="Ig-like_fold"/>
</dbReference>
<dbReference type="InterPro" id="IPR008962">
    <property type="entry name" value="PapD-like_sf"/>
</dbReference>
<keyword evidence="4" id="KW-1185">Reference proteome</keyword>
<keyword evidence="1" id="KW-0472">Membrane</keyword>